<dbReference type="SUPFAM" id="SSF53850">
    <property type="entry name" value="Periplasmic binding protein-like II"/>
    <property type="match status" value="1"/>
</dbReference>
<dbReference type="OrthoDB" id="9801912at2"/>
<comment type="caution">
    <text evidence="7">The sequence shown here is derived from an EMBL/GenBank/DDBJ whole genome shotgun (WGS) entry which is preliminary data.</text>
</comment>
<proteinExistence type="inferred from homology"/>
<keyword evidence="8" id="KW-1185">Reference proteome</keyword>
<evidence type="ECO:0000313" key="8">
    <source>
        <dbReference type="Proteomes" id="UP000214588"/>
    </source>
</evidence>
<keyword evidence="3" id="KW-0813">Transport</keyword>
<dbReference type="PIRSF" id="PIRSF002741">
    <property type="entry name" value="MppA"/>
    <property type="match status" value="1"/>
</dbReference>
<feature type="domain" description="Solute-binding protein family 5" evidence="6">
    <location>
        <begin position="87"/>
        <end position="471"/>
    </location>
</feature>
<dbReference type="Pfam" id="PF00496">
    <property type="entry name" value="SBP_bac_5"/>
    <property type="match status" value="1"/>
</dbReference>
<reference evidence="7 8" key="1">
    <citation type="submission" date="2017-06" db="EMBL/GenBank/DDBJ databases">
        <title>Draft Genome Sequence of Natranaerobius trueperi halophilic, alkalithermophilic bacteria from soda lakes.</title>
        <authorList>
            <person name="Zhao B."/>
        </authorList>
    </citation>
    <scope>NUCLEOTIDE SEQUENCE [LARGE SCALE GENOMIC DNA]</scope>
    <source>
        <strain evidence="7 8">DSM 18760</strain>
    </source>
</reference>
<dbReference type="CDD" id="cd08504">
    <property type="entry name" value="PBP2_OppA"/>
    <property type="match status" value="1"/>
</dbReference>
<evidence type="ECO:0000313" key="7">
    <source>
        <dbReference type="EMBL" id="OWZ83692.1"/>
    </source>
</evidence>
<evidence type="ECO:0000256" key="5">
    <source>
        <dbReference type="SAM" id="SignalP"/>
    </source>
</evidence>
<keyword evidence="4 5" id="KW-0732">Signal</keyword>
<protein>
    <submittedName>
        <fullName evidence="7">Peptide ABC transporter substrate-binding protein</fullName>
    </submittedName>
</protein>
<dbReference type="Gene3D" id="3.40.190.10">
    <property type="entry name" value="Periplasmic binding protein-like II"/>
    <property type="match status" value="1"/>
</dbReference>
<dbReference type="AlphaFoldDB" id="A0A226BY45"/>
<comment type="similarity">
    <text evidence="2">Belongs to the bacterial solute-binding protein 5 family.</text>
</comment>
<dbReference type="Proteomes" id="UP000214588">
    <property type="component" value="Unassembled WGS sequence"/>
</dbReference>
<dbReference type="GO" id="GO:0015833">
    <property type="term" value="P:peptide transport"/>
    <property type="evidence" value="ECO:0007669"/>
    <property type="project" value="TreeGrafter"/>
</dbReference>
<feature type="chain" id="PRO_5038675674" evidence="5">
    <location>
        <begin position="23"/>
        <end position="552"/>
    </location>
</feature>
<dbReference type="GO" id="GO:1904680">
    <property type="term" value="F:peptide transmembrane transporter activity"/>
    <property type="evidence" value="ECO:0007669"/>
    <property type="project" value="TreeGrafter"/>
</dbReference>
<comment type="subcellular location">
    <subcellularLocation>
        <location evidence="1">Cell envelope</location>
    </subcellularLocation>
</comment>
<organism evidence="7 8">
    <name type="scientific">Natranaerobius trueperi</name>
    <dbReference type="NCBI Taxonomy" id="759412"/>
    <lineage>
        <taxon>Bacteria</taxon>
        <taxon>Bacillati</taxon>
        <taxon>Bacillota</taxon>
        <taxon>Clostridia</taxon>
        <taxon>Natranaerobiales</taxon>
        <taxon>Natranaerobiaceae</taxon>
        <taxon>Natranaerobius</taxon>
    </lineage>
</organism>
<dbReference type="InterPro" id="IPR030678">
    <property type="entry name" value="Peptide/Ni-bd"/>
</dbReference>
<dbReference type="GO" id="GO:0042597">
    <property type="term" value="C:periplasmic space"/>
    <property type="evidence" value="ECO:0007669"/>
    <property type="project" value="UniProtKB-ARBA"/>
</dbReference>
<feature type="signal peptide" evidence="5">
    <location>
        <begin position="1"/>
        <end position="22"/>
    </location>
</feature>
<dbReference type="GO" id="GO:0030313">
    <property type="term" value="C:cell envelope"/>
    <property type="evidence" value="ECO:0007669"/>
    <property type="project" value="UniProtKB-SubCell"/>
</dbReference>
<dbReference type="PANTHER" id="PTHR30290">
    <property type="entry name" value="PERIPLASMIC BINDING COMPONENT OF ABC TRANSPORTER"/>
    <property type="match status" value="1"/>
</dbReference>
<evidence type="ECO:0000259" key="6">
    <source>
        <dbReference type="Pfam" id="PF00496"/>
    </source>
</evidence>
<dbReference type="RefSeq" id="WP_089023585.1">
    <property type="nucleotide sequence ID" value="NZ_NIQC01000013.1"/>
</dbReference>
<dbReference type="Gene3D" id="3.10.105.10">
    <property type="entry name" value="Dipeptide-binding Protein, Domain 3"/>
    <property type="match status" value="1"/>
</dbReference>
<dbReference type="EMBL" id="NIQC01000013">
    <property type="protein sequence ID" value="OWZ83692.1"/>
    <property type="molecule type" value="Genomic_DNA"/>
</dbReference>
<name>A0A226BY45_9FIRM</name>
<evidence type="ECO:0000256" key="2">
    <source>
        <dbReference type="ARBA" id="ARBA00005695"/>
    </source>
</evidence>
<evidence type="ECO:0000256" key="3">
    <source>
        <dbReference type="ARBA" id="ARBA00022448"/>
    </source>
</evidence>
<dbReference type="PROSITE" id="PS51257">
    <property type="entry name" value="PROKAR_LIPOPROTEIN"/>
    <property type="match status" value="1"/>
</dbReference>
<evidence type="ECO:0000256" key="4">
    <source>
        <dbReference type="ARBA" id="ARBA00022729"/>
    </source>
</evidence>
<dbReference type="InterPro" id="IPR000914">
    <property type="entry name" value="SBP_5_dom"/>
</dbReference>
<evidence type="ECO:0000256" key="1">
    <source>
        <dbReference type="ARBA" id="ARBA00004196"/>
    </source>
</evidence>
<dbReference type="PANTHER" id="PTHR30290:SF10">
    <property type="entry name" value="PERIPLASMIC OLIGOPEPTIDE-BINDING PROTEIN-RELATED"/>
    <property type="match status" value="1"/>
</dbReference>
<dbReference type="InterPro" id="IPR039424">
    <property type="entry name" value="SBP_5"/>
</dbReference>
<gene>
    <name evidence="7" type="ORF">CDO51_06995</name>
</gene>
<dbReference type="FunFam" id="3.90.76.10:FF:000001">
    <property type="entry name" value="Oligopeptide ABC transporter substrate-binding protein"/>
    <property type="match status" value="1"/>
</dbReference>
<accession>A0A226BY45</accession>
<dbReference type="Gene3D" id="3.90.76.10">
    <property type="entry name" value="Dipeptide-binding Protein, Domain 1"/>
    <property type="match status" value="1"/>
</dbReference>
<sequence length="552" mass="62097">MSKKNVFVVLLSMLFGSLLLSACGGEADTSETDQLDEVEQVLNLALAGEPESLDVAKGSDNNSAQVLMRVMEPLTRLEVNEEGETVVVPGAAKSWEVCDDGLEWTFHLRDAKWSDGEPLVAEHFEYGIKRILNPETASPNSTLLNPIKNASKVSRGELAVEKAGVEATDDKTLKITLEDPVPYFLSLTTGRAIIPQREDIIEKYGSSYGTQADKIVYCGPFKVDEWVHNSSVTLSKNEKYWDNESVNLEEVNLKIINEESALMGELQNGNIDIATAGSIEWIEQLDEHDSLKSSTQLIPRTSYVFMNHEIELFSNRKVRQAFSIALDREEIQDNIHDGIKEAAYGWVAPPVDIEEGVSFRDQVGTAPLKELIDENNDPKALFEEGLEELGKDPNDITVTIMLPSGQGEDFAEYLQQVFSEELGITVELDPAEWPVFQERNRELDYEMGFKSWGSHYNDPAGFLDLWLSDNDTVPIGWACSDYDELVLEAAVSMCEEERLEKFKEAEKYLLKEESAMIPYAYHTENLYKHEYVKGVMQPDFGMLTIRNAYIEK</sequence>
<dbReference type="GO" id="GO:0043190">
    <property type="term" value="C:ATP-binding cassette (ABC) transporter complex"/>
    <property type="evidence" value="ECO:0007669"/>
    <property type="project" value="InterPro"/>
</dbReference>